<organism evidence="2 3">
    <name type="scientific">Cladorrhinum samala</name>
    <dbReference type="NCBI Taxonomy" id="585594"/>
    <lineage>
        <taxon>Eukaryota</taxon>
        <taxon>Fungi</taxon>
        <taxon>Dikarya</taxon>
        <taxon>Ascomycota</taxon>
        <taxon>Pezizomycotina</taxon>
        <taxon>Sordariomycetes</taxon>
        <taxon>Sordariomycetidae</taxon>
        <taxon>Sordariales</taxon>
        <taxon>Podosporaceae</taxon>
        <taxon>Cladorrhinum</taxon>
    </lineage>
</organism>
<name>A0AAV9HWZ6_9PEZI</name>
<evidence type="ECO:0000313" key="2">
    <source>
        <dbReference type="EMBL" id="KAK4465347.1"/>
    </source>
</evidence>
<reference evidence="2" key="2">
    <citation type="submission" date="2023-06" db="EMBL/GenBank/DDBJ databases">
        <authorList>
            <consortium name="Lawrence Berkeley National Laboratory"/>
            <person name="Mondo S.J."/>
            <person name="Hensen N."/>
            <person name="Bonometti L."/>
            <person name="Westerberg I."/>
            <person name="Brannstrom I.O."/>
            <person name="Guillou S."/>
            <person name="Cros-Aarteil S."/>
            <person name="Calhoun S."/>
            <person name="Haridas S."/>
            <person name="Kuo A."/>
            <person name="Pangilinan J."/>
            <person name="Riley R."/>
            <person name="Labutti K."/>
            <person name="Andreopoulos B."/>
            <person name="Lipzen A."/>
            <person name="Chen C."/>
            <person name="Yanf M."/>
            <person name="Daum C."/>
            <person name="Ng V."/>
            <person name="Clum A."/>
            <person name="Steindorff A."/>
            <person name="Ohm R."/>
            <person name="Martin F."/>
            <person name="Silar P."/>
            <person name="Natvig D."/>
            <person name="Lalanne C."/>
            <person name="Gautier V."/>
            <person name="Ament-Velasquez S.L."/>
            <person name="Kruys A."/>
            <person name="Hutchinson M.I."/>
            <person name="Powell A.J."/>
            <person name="Barry K."/>
            <person name="Miller A.N."/>
            <person name="Grigoriev I.V."/>
            <person name="Debuchy R."/>
            <person name="Gladieux P."/>
            <person name="Thoren M.H."/>
            <person name="Johannesson H."/>
        </authorList>
    </citation>
    <scope>NUCLEOTIDE SEQUENCE</scope>
    <source>
        <strain evidence="2">PSN324</strain>
    </source>
</reference>
<keyword evidence="1" id="KW-0732">Signal</keyword>
<dbReference type="AlphaFoldDB" id="A0AAV9HWZ6"/>
<protein>
    <recommendedName>
        <fullName evidence="4">Lipoprotein</fullName>
    </recommendedName>
</protein>
<sequence length="112" mass="11993">MKPTTILLAPLALAAGAQAISLAECRLACETGQEAMERFCRGLGQPALRAACWGLAVALDTRAGQTACANWCYWQWGDRKRDVIQVLEGRQEISLASDFALTGMALPGEPKA</sequence>
<reference evidence="2" key="1">
    <citation type="journal article" date="2023" name="Mol. Phylogenet. Evol.">
        <title>Genome-scale phylogeny and comparative genomics of the fungal order Sordariales.</title>
        <authorList>
            <person name="Hensen N."/>
            <person name="Bonometti L."/>
            <person name="Westerberg I."/>
            <person name="Brannstrom I.O."/>
            <person name="Guillou S."/>
            <person name="Cros-Aarteil S."/>
            <person name="Calhoun S."/>
            <person name="Haridas S."/>
            <person name="Kuo A."/>
            <person name="Mondo S."/>
            <person name="Pangilinan J."/>
            <person name="Riley R."/>
            <person name="LaButti K."/>
            <person name="Andreopoulos B."/>
            <person name="Lipzen A."/>
            <person name="Chen C."/>
            <person name="Yan M."/>
            <person name="Daum C."/>
            <person name="Ng V."/>
            <person name="Clum A."/>
            <person name="Steindorff A."/>
            <person name="Ohm R.A."/>
            <person name="Martin F."/>
            <person name="Silar P."/>
            <person name="Natvig D.O."/>
            <person name="Lalanne C."/>
            <person name="Gautier V."/>
            <person name="Ament-Velasquez S.L."/>
            <person name="Kruys A."/>
            <person name="Hutchinson M.I."/>
            <person name="Powell A.J."/>
            <person name="Barry K."/>
            <person name="Miller A.N."/>
            <person name="Grigoriev I.V."/>
            <person name="Debuchy R."/>
            <person name="Gladieux P."/>
            <person name="Hiltunen Thoren M."/>
            <person name="Johannesson H."/>
        </authorList>
    </citation>
    <scope>NUCLEOTIDE SEQUENCE</scope>
    <source>
        <strain evidence="2">PSN324</strain>
    </source>
</reference>
<gene>
    <name evidence="2" type="ORF">QBC42DRAFT_248663</name>
</gene>
<evidence type="ECO:0000256" key="1">
    <source>
        <dbReference type="SAM" id="SignalP"/>
    </source>
</evidence>
<comment type="caution">
    <text evidence="2">The sequence shown here is derived from an EMBL/GenBank/DDBJ whole genome shotgun (WGS) entry which is preliminary data.</text>
</comment>
<evidence type="ECO:0000313" key="3">
    <source>
        <dbReference type="Proteomes" id="UP001321749"/>
    </source>
</evidence>
<proteinExistence type="predicted"/>
<dbReference type="Proteomes" id="UP001321749">
    <property type="component" value="Unassembled WGS sequence"/>
</dbReference>
<accession>A0AAV9HWZ6</accession>
<keyword evidence="3" id="KW-1185">Reference proteome</keyword>
<evidence type="ECO:0008006" key="4">
    <source>
        <dbReference type="Google" id="ProtNLM"/>
    </source>
</evidence>
<dbReference type="EMBL" id="MU864940">
    <property type="protein sequence ID" value="KAK4465347.1"/>
    <property type="molecule type" value="Genomic_DNA"/>
</dbReference>
<feature type="signal peptide" evidence="1">
    <location>
        <begin position="1"/>
        <end position="19"/>
    </location>
</feature>
<feature type="chain" id="PRO_5043855152" description="Lipoprotein" evidence="1">
    <location>
        <begin position="20"/>
        <end position="112"/>
    </location>
</feature>